<protein>
    <submittedName>
        <fullName evidence="1">Mu-like prophage FluMu protein gp28</fullName>
    </submittedName>
</protein>
<dbReference type="RefSeq" id="WP_258866962.1">
    <property type="nucleotide sequence ID" value="NZ_UFSW01000003.1"/>
</dbReference>
<dbReference type="InterPro" id="IPR027417">
    <property type="entry name" value="P-loop_NTPase"/>
</dbReference>
<proteinExistence type="predicted"/>
<sequence length="266" mass="30066">MASTNNTVLYDYQKRWLQDASRFKVAMFARQTGKTFTTTLEIVLDCLAHEAKGEKTCWVILSRGERQAKEAMNEGVKVHLNAMGIACEIMEVPFKEDTTINALEVILPSGSKITALPANPDTARGFSANVFLDEFAFHQDSREIWKALLPVISAGWKLRVVSTPNGKGNKFYELMTDLDNTEWSRHQTDIYQAVADGLPRNIEQLRKGLNDEDAWAQEFELKWLDEASSWLSYDLIDSVEHPQAGKPKITRATLALWAWILRCGAI</sequence>
<dbReference type="Proteomes" id="UP000254620">
    <property type="component" value="Unassembled WGS sequence"/>
</dbReference>
<dbReference type="AlphaFoldDB" id="A0A380Z461"/>
<dbReference type="Gene3D" id="3.40.50.300">
    <property type="entry name" value="P-loop containing nucleotide triphosphate hydrolases"/>
    <property type="match status" value="1"/>
</dbReference>
<dbReference type="EMBL" id="UFSW01000003">
    <property type="protein sequence ID" value="SUV40819.1"/>
    <property type="molecule type" value="Genomic_DNA"/>
</dbReference>
<name>A0A380Z461_AVIPA</name>
<evidence type="ECO:0000313" key="2">
    <source>
        <dbReference type="Proteomes" id="UP000254620"/>
    </source>
</evidence>
<accession>A0A380Z461</accession>
<gene>
    <name evidence="1" type="ORF">NCTC10926_02877</name>
</gene>
<evidence type="ECO:0000313" key="1">
    <source>
        <dbReference type="EMBL" id="SUV40819.1"/>
    </source>
</evidence>
<organism evidence="1 2">
    <name type="scientific">Avibacterium paragallinarum</name>
    <name type="common">Haemophilus gallinarum</name>
    <dbReference type="NCBI Taxonomy" id="728"/>
    <lineage>
        <taxon>Bacteria</taxon>
        <taxon>Pseudomonadati</taxon>
        <taxon>Pseudomonadota</taxon>
        <taxon>Gammaproteobacteria</taxon>
        <taxon>Pasteurellales</taxon>
        <taxon>Pasteurellaceae</taxon>
        <taxon>Avibacterium</taxon>
    </lineage>
</organism>
<dbReference type="Pfam" id="PF03237">
    <property type="entry name" value="Terminase_6N"/>
    <property type="match status" value="1"/>
</dbReference>
<reference evidence="1 2" key="1">
    <citation type="submission" date="2018-06" db="EMBL/GenBank/DDBJ databases">
        <authorList>
            <consortium name="Pathogen Informatics"/>
            <person name="Doyle S."/>
        </authorList>
    </citation>
    <scope>NUCLEOTIDE SEQUENCE [LARGE SCALE GENOMIC DNA]</scope>
    <source>
        <strain evidence="1 2">NCTC10926</strain>
    </source>
</reference>